<keyword evidence="1" id="KW-0175">Coiled coil</keyword>
<evidence type="ECO:0000259" key="2">
    <source>
        <dbReference type="Pfam" id="PF17675"/>
    </source>
</evidence>
<dbReference type="STRING" id="10029.G3GZT5"/>
<organism evidence="3 4">
    <name type="scientific">Cricetulus griseus</name>
    <name type="common">Chinese hamster</name>
    <name type="synonym">Cricetulus barabensis griseus</name>
    <dbReference type="NCBI Taxonomy" id="10029"/>
    <lineage>
        <taxon>Eukaryota</taxon>
        <taxon>Metazoa</taxon>
        <taxon>Chordata</taxon>
        <taxon>Craniata</taxon>
        <taxon>Vertebrata</taxon>
        <taxon>Euteleostomi</taxon>
        <taxon>Mammalia</taxon>
        <taxon>Eutheria</taxon>
        <taxon>Euarchontoglires</taxon>
        <taxon>Glires</taxon>
        <taxon>Rodentia</taxon>
        <taxon>Myomorpha</taxon>
        <taxon>Muroidea</taxon>
        <taxon>Cricetidae</taxon>
        <taxon>Cricetinae</taxon>
        <taxon>Cricetulus</taxon>
    </lineage>
</organism>
<protein>
    <submittedName>
        <fullName evidence="3">Beclin-1-like protein 1</fullName>
    </submittedName>
</protein>
<reference evidence="4" key="1">
    <citation type="journal article" date="2011" name="Nat. Biotechnol.">
        <title>The genomic sequence of the Chinese hamster ovary (CHO)-K1 cell line.</title>
        <authorList>
            <person name="Xu X."/>
            <person name="Nagarajan H."/>
            <person name="Lewis N.E."/>
            <person name="Pan S."/>
            <person name="Cai Z."/>
            <person name="Liu X."/>
            <person name="Chen W."/>
            <person name="Xie M."/>
            <person name="Wang W."/>
            <person name="Hammond S."/>
            <person name="Andersen M.R."/>
            <person name="Neff N."/>
            <person name="Passarelli B."/>
            <person name="Koh W."/>
            <person name="Fan H.C."/>
            <person name="Wang J."/>
            <person name="Gui Y."/>
            <person name="Lee K.H."/>
            <person name="Betenbaugh M.J."/>
            <person name="Quake S.R."/>
            <person name="Famili I."/>
            <person name="Palsson B.O."/>
            <person name="Wang J."/>
        </authorList>
    </citation>
    <scope>NUCLEOTIDE SEQUENCE [LARGE SCALE GENOMIC DNA]</scope>
    <source>
        <strain evidence="4">CHO K1 cell line</strain>
    </source>
</reference>
<dbReference type="Pfam" id="PF17675">
    <property type="entry name" value="APG6_N"/>
    <property type="match status" value="1"/>
</dbReference>
<sequence length="96" mass="11025">MGHLLCVDCIDNLLMQLDAQITPVESDNQNYRSFLERESLVSEEKREAMPMELCAELQGLEQEESRLVQELDQHHARTAAELRAAQAENTELNQQK</sequence>
<gene>
    <name evidence="3" type="ORF">I79_003382</name>
</gene>
<evidence type="ECO:0000313" key="3">
    <source>
        <dbReference type="EMBL" id="EGV94539.1"/>
    </source>
</evidence>
<proteinExistence type="predicted"/>
<evidence type="ECO:0000256" key="1">
    <source>
        <dbReference type="SAM" id="Coils"/>
    </source>
</evidence>
<dbReference type="InParanoid" id="G3GZT5"/>
<dbReference type="AlphaFoldDB" id="G3GZT5"/>
<feature type="coiled-coil region" evidence="1">
    <location>
        <begin position="57"/>
        <end position="95"/>
    </location>
</feature>
<accession>G3GZT5</accession>
<dbReference type="InterPro" id="IPR041691">
    <property type="entry name" value="Atg6/beclin_CC"/>
</dbReference>
<name>G3GZT5_CRIGR</name>
<feature type="domain" description="Atg6/beclin coiled-coil" evidence="2">
    <location>
        <begin position="5"/>
        <end position="95"/>
    </location>
</feature>
<evidence type="ECO:0000313" key="4">
    <source>
        <dbReference type="Proteomes" id="UP000001075"/>
    </source>
</evidence>
<dbReference type="EMBL" id="JH000084">
    <property type="protein sequence ID" value="EGV94539.1"/>
    <property type="molecule type" value="Genomic_DNA"/>
</dbReference>
<dbReference type="Proteomes" id="UP000001075">
    <property type="component" value="Unassembled WGS sequence"/>
</dbReference>